<dbReference type="Proteomes" id="UP000887565">
    <property type="component" value="Unplaced"/>
</dbReference>
<protein>
    <submittedName>
        <fullName evidence="3">Uncharacterized protein</fullName>
    </submittedName>
</protein>
<evidence type="ECO:0000313" key="3">
    <source>
        <dbReference type="WBParaSite" id="nRc.2.0.1.t45568-RA"/>
    </source>
</evidence>
<feature type="region of interest" description="Disordered" evidence="1">
    <location>
        <begin position="217"/>
        <end position="236"/>
    </location>
</feature>
<feature type="region of interest" description="Disordered" evidence="1">
    <location>
        <begin position="180"/>
        <end position="208"/>
    </location>
</feature>
<evidence type="ECO:0000256" key="1">
    <source>
        <dbReference type="SAM" id="MobiDB-lite"/>
    </source>
</evidence>
<dbReference type="WBParaSite" id="nRc.2.0.1.t45568-RA">
    <property type="protein sequence ID" value="nRc.2.0.1.t45568-RA"/>
    <property type="gene ID" value="nRc.2.0.1.g45568"/>
</dbReference>
<evidence type="ECO:0000313" key="2">
    <source>
        <dbReference type="Proteomes" id="UP000887565"/>
    </source>
</evidence>
<reference evidence="3" key="1">
    <citation type="submission" date="2022-11" db="UniProtKB">
        <authorList>
            <consortium name="WormBaseParasite"/>
        </authorList>
    </citation>
    <scope>IDENTIFICATION</scope>
</reference>
<keyword evidence="2" id="KW-1185">Reference proteome</keyword>
<name>A0A915L3C0_ROMCU</name>
<feature type="compositionally biased region" description="Gly residues" evidence="1">
    <location>
        <begin position="226"/>
        <end position="236"/>
    </location>
</feature>
<accession>A0A915L3C0</accession>
<sequence>MTPGAFEFSLCSAGLIAPKRGKIQKFTSKQWKAIINIQSSGVYAQNHGFQFSQRNTSPVEFAAVGIQLVVLTQNCKTSKSCVARKNGSSCSQERKTAGSTFFNTQQKLRSKLRVSSKDKVERFDTMPGKQMSLTVVSHSLNNKKKKIKVVTNRSLALVRSASTKPARKCRLLYSPLNSAAPKPPLVDELPPADDDKHRPPQPPNEPFVELTFAEPFDEREDKLGDGEGGCCGGADC</sequence>
<organism evidence="2 3">
    <name type="scientific">Romanomermis culicivorax</name>
    <name type="common">Nematode worm</name>
    <dbReference type="NCBI Taxonomy" id="13658"/>
    <lineage>
        <taxon>Eukaryota</taxon>
        <taxon>Metazoa</taxon>
        <taxon>Ecdysozoa</taxon>
        <taxon>Nematoda</taxon>
        <taxon>Enoplea</taxon>
        <taxon>Dorylaimia</taxon>
        <taxon>Mermithida</taxon>
        <taxon>Mermithoidea</taxon>
        <taxon>Mermithidae</taxon>
        <taxon>Romanomermis</taxon>
    </lineage>
</organism>
<dbReference type="AlphaFoldDB" id="A0A915L3C0"/>
<proteinExistence type="predicted"/>